<dbReference type="Proteomes" id="UP000518266">
    <property type="component" value="Unassembled WGS sequence"/>
</dbReference>
<gene>
    <name evidence="1" type="ORF">F7725_022517</name>
</gene>
<sequence length="243" mass="25081">MDELLPKMVSVHCLTSEAVQSAALPLQGIHHIHGGHSLSLGVLGVGDGITDHILQEDLQHPTGLLVDQTGDTLHSATASQTANSGFGDSLDVITENFTVTLGASFAESLSSFSSSTHFRVLFGRWVALKRAVVLLVYQQQSLLGAGVLGHGLGALRHRVFSQLSGQQQADSGLDLPGGDGGALVVVSQTRGLTGDALKNVAHEAVHDAHGLGGDAVLLAVLETAFFEPFLGALTLAASGMING</sequence>
<protein>
    <submittedName>
        <fullName evidence="1">Uncharacterized protein</fullName>
    </submittedName>
</protein>
<keyword evidence="2" id="KW-1185">Reference proteome</keyword>
<dbReference type="EMBL" id="JAAKFY010000007">
    <property type="protein sequence ID" value="KAF3854462.1"/>
    <property type="molecule type" value="Genomic_DNA"/>
</dbReference>
<comment type="caution">
    <text evidence="1">The sequence shown here is derived from an EMBL/GenBank/DDBJ whole genome shotgun (WGS) entry which is preliminary data.</text>
</comment>
<evidence type="ECO:0000313" key="1">
    <source>
        <dbReference type="EMBL" id="KAF3854462.1"/>
    </source>
</evidence>
<name>A0A7J5YY10_DISMA</name>
<organism evidence="1 2">
    <name type="scientific">Dissostichus mawsoni</name>
    <name type="common">Antarctic cod</name>
    <dbReference type="NCBI Taxonomy" id="36200"/>
    <lineage>
        <taxon>Eukaryota</taxon>
        <taxon>Metazoa</taxon>
        <taxon>Chordata</taxon>
        <taxon>Craniata</taxon>
        <taxon>Vertebrata</taxon>
        <taxon>Euteleostomi</taxon>
        <taxon>Actinopterygii</taxon>
        <taxon>Neopterygii</taxon>
        <taxon>Teleostei</taxon>
        <taxon>Neoteleostei</taxon>
        <taxon>Acanthomorphata</taxon>
        <taxon>Eupercaria</taxon>
        <taxon>Perciformes</taxon>
        <taxon>Notothenioidei</taxon>
        <taxon>Nototheniidae</taxon>
        <taxon>Dissostichus</taxon>
    </lineage>
</organism>
<proteinExistence type="predicted"/>
<dbReference type="AlphaFoldDB" id="A0A7J5YY10"/>
<reference evidence="1 2" key="1">
    <citation type="submission" date="2020-03" db="EMBL/GenBank/DDBJ databases">
        <title>Dissostichus mawsoni Genome sequencing and assembly.</title>
        <authorList>
            <person name="Park H."/>
        </authorList>
    </citation>
    <scope>NUCLEOTIDE SEQUENCE [LARGE SCALE GENOMIC DNA]</scope>
    <source>
        <strain evidence="1">DM0001</strain>
        <tissue evidence="1">Muscle</tissue>
    </source>
</reference>
<evidence type="ECO:0000313" key="2">
    <source>
        <dbReference type="Proteomes" id="UP000518266"/>
    </source>
</evidence>
<accession>A0A7J5YY10</accession>
<dbReference type="OrthoDB" id="8962921at2759"/>